<dbReference type="SUPFAM" id="SSF54060">
    <property type="entry name" value="His-Me finger endonucleases"/>
    <property type="match status" value="1"/>
</dbReference>
<dbReference type="CDD" id="cd00569">
    <property type="entry name" value="HTH_Hin_like"/>
    <property type="match status" value="1"/>
</dbReference>
<organism evidence="2 3">
    <name type="scientific">Bacillus phage Moonbeam</name>
    <dbReference type="NCBI Taxonomy" id="1540091"/>
    <lineage>
        <taxon>Viruses</taxon>
        <taxon>Duplodnaviria</taxon>
        <taxon>Heunggongvirae</taxon>
        <taxon>Uroviricota</taxon>
        <taxon>Caudoviricetes</taxon>
        <taxon>Herelleviridae</taxon>
        <taxon>Bastillevirinae</taxon>
        <taxon>Moonbeamvirus</taxon>
        <taxon>Moonbeamvirus moonbeam</taxon>
    </lineage>
</organism>
<dbReference type="InterPro" id="IPR003615">
    <property type="entry name" value="HNH_nuc"/>
</dbReference>
<dbReference type="Proteomes" id="UP000030207">
    <property type="component" value="Segment"/>
</dbReference>
<dbReference type="KEGG" id="vg:24608100"/>
<dbReference type="InterPro" id="IPR044925">
    <property type="entry name" value="His-Me_finger_sf"/>
</dbReference>
<keyword evidence="2" id="KW-0540">Nuclease</keyword>
<protein>
    <submittedName>
        <fullName evidence="2">HNH homing endonuclease</fullName>
    </submittedName>
</protein>
<keyword evidence="3" id="KW-1185">Reference proteome</keyword>
<dbReference type="GO" id="GO:0004519">
    <property type="term" value="F:endonuclease activity"/>
    <property type="evidence" value="ECO:0007669"/>
    <property type="project" value="UniProtKB-KW"/>
</dbReference>
<gene>
    <name evidence="2" type="ORF">CPT_Moonbeam125</name>
</gene>
<dbReference type="EMBL" id="KM236246">
    <property type="protein sequence ID" value="AIW03523.1"/>
    <property type="molecule type" value="Genomic_DNA"/>
</dbReference>
<keyword evidence="2" id="KW-0255">Endonuclease</keyword>
<sequence length="223" mass="25178">MLCRGCSKEIEPDYRYGNTHLKKCRNCAKLDYHARYKRVKEKAFIEIKGTTPAEVKRLSNESDYVLSSKGDIWKLTNNGYRKLKGKVNKTGYHVIYISPSDPAIPFAGKNGGEYYVHRVVATLFIANPNNLPVVNHLDGNPINNDFSNLEWCTQKRNAQHACDTGLSPIGDKLPQSKLTAEKVKVIKDRLHKGEPITSIAEDYGVHRETVGAIKRGISWKHVK</sequence>
<keyword evidence="2" id="KW-0378">Hydrolase</keyword>
<dbReference type="Gene3D" id="1.10.10.60">
    <property type="entry name" value="Homeodomain-like"/>
    <property type="match status" value="1"/>
</dbReference>
<dbReference type="OrthoDB" id="25408at10239"/>
<dbReference type="Pfam" id="PF13392">
    <property type="entry name" value="HNH_3"/>
    <property type="match status" value="1"/>
</dbReference>
<evidence type="ECO:0000313" key="3">
    <source>
        <dbReference type="Proteomes" id="UP000030207"/>
    </source>
</evidence>
<feature type="domain" description="HNH nuclease" evidence="1">
    <location>
        <begin position="114"/>
        <end position="159"/>
    </location>
</feature>
<dbReference type="RefSeq" id="YP_009151688.1">
    <property type="nucleotide sequence ID" value="NC_027374.1"/>
</dbReference>
<evidence type="ECO:0000313" key="2">
    <source>
        <dbReference type="EMBL" id="AIW03523.1"/>
    </source>
</evidence>
<name>A0A0A0RV67_9CAUD</name>
<dbReference type="Gene3D" id="3.90.75.20">
    <property type="match status" value="1"/>
</dbReference>
<evidence type="ECO:0000259" key="1">
    <source>
        <dbReference type="Pfam" id="PF13392"/>
    </source>
</evidence>
<proteinExistence type="predicted"/>
<reference evidence="2 3" key="1">
    <citation type="submission" date="2014-07" db="EMBL/GenBank/DDBJ databases">
        <title>Complete Genome of Bacillus megaterium Myophage Moonbeam.</title>
        <authorList>
            <person name="Cadungog J.N."/>
            <person name="Khatemi B.E."/>
            <person name="Hernandez A.C."/>
            <person name="Everett G.F.K."/>
        </authorList>
    </citation>
    <scope>NUCLEOTIDE SEQUENCE [LARGE SCALE GENOMIC DNA]</scope>
</reference>
<accession>A0A0A0RV67</accession>
<dbReference type="GeneID" id="24608100"/>